<organism evidence="1 2">
    <name type="scientific">Paramecium octaurelia</name>
    <dbReference type="NCBI Taxonomy" id="43137"/>
    <lineage>
        <taxon>Eukaryota</taxon>
        <taxon>Sar</taxon>
        <taxon>Alveolata</taxon>
        <taxon>Ciliophora</taxon>
        <taxon>Intramacronucleata</taxon>
        <taxon>Oligohymenophorea</taxon>
        <taxon>Peniculida</taxon>
        <taxon>Parameciidae</taxon>
        <taxon>Paramecium</taxon>
    </lineage>
</organism>
<evidence type="ECO:0000313" key="1">
    <source>
        <dbReference type="EMBL" id="CAD8212981.1"/>
    </source>
</evidence>
<protein>
    <submittedName>
        <fullName evidence="1">Uncharacterized protein</fullName>
    </submittedName>
</protein>
<dbReference type="AlphaFoldDB" id="A0A8S1YHU2"/>
<dbReference type="EMBL" id="CAJJDP010000162">
    <property type="protein sequence ID" value="CAD8212981.1"/>
    <property type="molecule type" value="Genomic_DNA"/>
</dbReference>
<gene>
    <name evidence="1" type="ORF">POCTA_138.1.T1600013</name>
</gene>
<dbReference type="Proteomes" id="UP000683925">
    <property type="component" value="Unassembled WGS sequence"/>
</dbReference>
<name>A0A8S1YHU2_PAROT</name>
<keyword evidence="2" id="KW-1185">Reference proteome</keyword>
<accession>A0A8S1YHU2</accession>
<comment type="caution">
    <text evidence="1">The sequence shown here is derived from an EMBL/GenBank/DDBJ whole genome shotgun (WGS) entry which is preliminary data.</text>
</comment>
<dbReference type="InterPro" id="IPR001680">
    <property type="entry name" value="WD40_rpt"/>
</dbReference>
<reference evidence="1" key="1">
    <citation type="submission" date="2021-01" db="EMBL/GenBank/DDBJ databases">
        <authorList>
            <consortium name="Genoscope - CEA"/>
            <person name="William W."/>
        </authorList>
    </citation>
    <scope>NUCLEOTIDE SEQUENCE</scope>
</reference>
<dbReference type="Pfam" id="PF00400">
    <property type="entry name" value="WD40"/>
    <property type="match status" value="2"/>
</dbReference>
<dbReference type="PANTHER" id="PTHR19920">
    <property type="entry name" value="WD40 PROTEIN CIAO1"/>
    <property type="match status" value="1"/>
</dbReference>
<sequence length="331" mass="38037">MYLPFTDQTYGNQQQSYKHETCIALAINNDNTMLLTGWDVKTLVHIFKQGVLKQFKFLNHHSAEVSTLNFCVKNSNIVSGSLDGSIVISSIQQIAKSKWIQKLKGLQDILCLVISPQSEDFIVAGSQDNSIKFWQCINKQFSYSQSIFEHSGSVSGLSYCQQEDKIISCGIDCLILLIEQVKNNAVVSWVVKQKIQVDQFGYRLSFINNKIFVFQPEQCNNSNLIIYTLNDQKQFTESNKLSITDGGLSCYYFFPLIYNNKKNILINKNNNYVNVIRVLKQGKEEECVEFRLEQAIDFKDNCNFGTLSNDGEYLVTWDQDSYKIQVRKYIE</sequence>
<proteinExistence type="predicted"/>
<dbReference type="OrthoDB" id="309769at2759"/>
<dbReference type="GO" id="GO:0016226">
    <property type="term" value="P:iron-sulfur cluster assembly"/>
    <property type="evidence" value="ECO:0007669"/>
    <property type="project" value="TreeGrafter"/>
</dbReference>
<dbReference type="SMART" id="SM00320">
    <property type="entry name" value="WD40"/>
    <property type="match status" value="3"/>
</dbReference>
<dbReference type="OMA" id="EECVEFR"/>
<evidence type="ECO:0000313" key="2">
    <source>
        <dbReference type="Proteomes" id="UP000683925"/>
    </source>
</evidence>
<dbReference type="PANTHER" id="PTHR19920:SF0">
    <property type="entry name" value="CYTOSOLIC IRON-SULFUR PROTEIN ASSEMBLY PROTEIN CIAO1-RELATED"/>
    <property type="match status" value="1"/>
</dbReference>
<dbReference type="GO" id="GO:0097361">
    <property type="term" value="C:cytosolic [4Fe-4S] assembly targeting complex"/>
    <property type="evidence" value="ECO:0007669"/>
    <property type="project" value="TreeGrafter"/>
</dbReference>